<reference evidence="1 2" key="1">
    <citation type="submission" date="2015-12" db="EMBL/GenBank/DDBJ databases">
        <authorList>
            <person name="Shamseldin A."/>
            <person name="Moawad H."/>
            <person name="Abd El-Rahim W.M."/>
            <person name="Sadowsky M.J."/>
        </authorList>
    </citation>
    <scope>NUCLEOTIDE SEQUENCE [LARGE SCALE GENOMIC DNA]</scope>
    <source>
        <strain evidence="1 2">D7</strain>
    </source>
</reference>
<dbReference type="EMBL" id="CP014323">
    <property type="protein sequence ID" value="AMK00217.1"/>
    <property type="molecule type" value="Genomic_DNA"/>
</dbReference>
<organism evidence="1 2">
    <name type="scientific">Alteromonas macleodii</name>
    <name type="common">Pseudoalteromonas macleodii</name>
    <dbReference type="NCBI Taxonomy" id="28108"/>
    <lineage>
        <taxon>Bacteria</taxon>
        <taxon>Pseudomonadati</taxon>
        <taxon>Pseudomonadota</taxon>
        <taxon>Gammaproteobacteria</taxon>
        <taxon>Alteromonadales</taxon>
        <taxon>Alteromonadaceae</taxon>
        <taxon>Alteromonas/Salinimonas group</taxon>
        <taxon>Alteromonas</taxon>
    </lineage>
</organism>
<dbReference type="RefSeq" id="WP_061096259.1">
    <property type="nucleotide sequence ID" value="NZ_CP014323.1"/>
</dbReference>
<sequence>MFWGITPYGETWGCSAADNVVESIVNWISYWDKPRTETGALIKLFKSDMDQSPLKLPLS</sequence>
<gene>
    <name evidence="1" type="ORF">AVL55_19895</name>
</gene>
<dbReference type="Proteomes" id="UP000063991">
    <property type="component" value="Chromosome"/>
</dbReference>
<evidence type="ECO:0000313" key="2">
    <source>
        <dbReference type="Proteomes" id="UP000063991"/>
    </source>
</evidence>
<dbReference type="AlphaFoldDB" id="A0A126Q4I3"/>
<protein>
    <submittedName>
        <fullName evidence="1">Uncharacterized protein</fullName>
    </submittedName>
</protein>
<evidence type="ECO:0000313" key="1">
    <source>
        <dbReference type="EMBL" id="AMK00217.1"/>
    </source>
</evidence>
<name>A0A126Q4I3_ALTMA</name>
<proteinExistence type="predicted"/>
<accession>A0A126Q4I3</accession>